<dbReference type="Pfam" id="PF25888">
    <property type="entry name" value="WHD_DnaB"/>
    <property type="match status" value="1"/>
</dbReference>
<proteinExistence type="inferred from homology"/>
<dbReference type="Pfam" id="PF07261">
    <property type="entry name" value="DnaB_2"/>
    <property type="match status" value="1"/>
</dbReference>
<evidence type="ECO:0000256" key="2">
    <source>
        <dbReference type="SAM" id="MobiDB-lite"/>
    </source>
</evidence>
<evidence type="ECO:0000259" key="3">
    <source>
        <dbReference type="Pfam" id="PF07261"/>
    </source>
</evidence>
<dbReference type="EMBL" id="CAJRAY010000083">
    <property type="protein sequence ID" value="CAG5091786.1"/>
    <property type="molecule type" value="Genomic_DNA"/>
</dbReference>
<sequence>MELDDSMRIEHGHQFTEHHRYIVYRDFSMSPLDMKTLSLIYQPMIGAPAVSLYLLLYHQIDETRTGYSRPDVQRRLLLGLGVGLGETGRRHLIEQTSRLEAVGLLQTHRIALPGGDDMLYEYTLVRPLEPAEFFTNPHFTLLLRDKIGKYAVIALREQFESPAPEELDHAGAGREDLSVPFFEIFRVQPHSADAELEQALAEIATTREPAPVLPPEPSAGIAYGELISGFPQSSANRPFVERLRTDKNGMAVVNYVAYKYELDVVDMRRLLDEPGVFSPDGALLFDELQQRASMFYRQNRKLEEERNRIAGRSVSSAGVPEDAAPDEPPEEVPVSEDDYLPVPESMAGRCDIAQYNFLMRNEPHTRFLKRFFPGAVPAWLDRAFERIDLHYKMPREVINVLIHYILGMSGTQRLSGDFIDKVASNMLARGVDTYEKAIRYVREQEKLEQRMKEAERRPQGAQGAQGGAQGRAWRGGRSGGTRKPAIPIVEQRTGGRQLTPEEMAEALRLASELERES</sequence>
<evidence type="ECO:0000313" key="6">
    <source>
        <dbReference type="Proteomes" id="UP000681526"/>
    </source>
</evidence>
<comment type="similarity">
    <text evidence="1">Belongs to the DnaB/DnaD family.</text>
</comment>
<evidence type="ECO:0000256" key="1">
    <source>
        <dbReference type="ARBA" id="ARBA00093462"/>
    </source>
</evidence>
<feature type="domain" description="DnaB/C C-terminal" evidence="3">
    <location>
        <begin position="391"/>
        <end position="440"/>
    </location>
</feature>
<feature type="region of interest" description="Disordered" evidence="2">
    <location>
        <begin position="449"/>
        <end position="502"/>
    </location>
</feature>
<evidence type="ECO:0000259" key="4">
    <source>
        <dbReference type="Pfam" id="PF25888"/>
    </source>
</evidence>
<feature type="region of interest" description="Disordered" evidence="2">
    <location>
        <begin position="307"/>
        <end position="335"/>
    </location>
</feature>
<reference evidence="5 6" key="1">
    <citation type="submission" date="2021-04" db="EMBL/GenBank/DDBJ databases">
        <authorList>
            <person name="Rakotoarivonina H."/>
        </authorList>
    </citation>
    <scope>NUCLEOTIDE SEQUENCE [LARGE SCALE GENOMIC DNA]</scope>
    <source>
        <strain evidence="5 6">XE</strain>
    </source>
</reference>
<protein>
    <submittedName>
        <fullName evidence="5">Replication initiation/membrane attachment protein</fullName>
    </submittedName>
</protein>
<dbReference type="InterPro" id="IPR006343">
    <property type="entry name" value="DnaB/C_C"/>
</dbReference>
<evidence type="ECO:0000313" key="5">
    <source>
        <dbReference type="EMBL" id="CAG5091786.1"/>
    </source>
</evidence>
<keyword evidence="6" id="KW-1185">Reference proteome</keyword>
<organism evidence="5 6">
    <name type="scientific">Thermobacillus xylanilyticus</name>
    <dbReference type="NCBI Taxonomy" id="76633"/>
    <lineage>
        <taxon>Bacteria</taxon>
        <taxon>Bacillati</taxon>
        <taxon>Bacillota</taxon>
        <taxon>Bacilli</taxon>
        <taxon>Bacillales</taxon>
        <taxon>Paenibacillaceae</taxon>
        <taxon>Thermobacillus</taxon>
    </lineage>
</organism>
<feature type="compositionally biased region" description="Acidic residues" evidence="2">
    <location>
        <begin position="323"/>
        <end position="335"/>
    </location>
</feature>
<comment type="caution">
    <text evidence="5">The sequence shown here is derived from an EMBL/GenBank/DDBJ whole genome shotgun (WGS) entry which is preliminary data.</text>
</comment>
<feature type="domain" description="Replicative helicase loading/DNA remodeling protein DnaB N-terminal winged helix" evidence="4">
    <location>
        <begin position="28"/>
        <end position="194"/>
    </location>
</feature>
<name>A0ABN7S3V8_THEXY</name>
<feature type="compositionally biased region" description="Basic and acidic residues" evidence="2">
    <location>
        <begin position="449"/>
        <end position="458"/>
    </location>
</feature>
<dbReference type="Proteomes" id="UP000681526">
    <property type="component" value="Unassembled WGS sequence"/>
</dbReference>
<gene>
    <name evidence="5" type="primary">txxe 2797-dnaB</name>
    <name evidence="5" type="ORF">TXXE_16395</name>
</gene>
<dbReference type="RefSeq" id="WP_213485809.1">
    <property type="nucleotide sequence ID" value="NZ_CAJRAY010000083.1"/>
</dbReference>
<accession>A0ABN7S3V8</accession>
<dbReference type="InterPro" id="IPR058660">
    <property type="entry name" value="WHD_DnaB"/>
</dbReference>